<proteinExistence type="predicted"/>
<dbReference type="Gene3D" id="3.40.50.12780">
    <property type="entry name" value="N-terminal domain of ligase-like"/>
    <property type="match status" value="1"/>
</dbReference>
<dbReference type="AlphaFoldDB" id="A0A977KSE9"/>
<sequence>MTINYDDLQEPFNKFSTLVELLRYRASSQPERIAYIFLRDGETEEARLTYGELDQKARAIAAL</sequence>
<dbReference type="InterPro" id="IPR042099">
    <property type="entry name" value="ANL_N_sf"/>
</dbReference>
<reference evidence="1" key="1">
    <citation type="submission" date="2021-04" db="EMBL/GenBank/DDBJ databases">
        <title>Genome sequence of Woronichinia naegeliana from Washington state freshwater lake bloom.</title>
        <authorList>
            <person name="Dreher T.W."/>
        </authorList>
    </citation>
    <scope>NUCLEOTIDE SEQUENCE</scope>
    <source>
        <strain evidence="1">WA131</strain>
    </source>
</reference>
<evidence type="ECO:0000313" key="1">
    <source>
        <dbReference type="EMBL" id="UXE58879.1"/>
    </source>
</evidence>
<dbReference type="SUPFAM" id="SSF56801">
    <property type="entry name" value="Acetyl-CoA synthetase-like"/>
    <property type="match status" value="1"/>
</dbReference>
<gene>
    <name evidence="1" type="ORF">KA717_23105</name>
</gene>
<organism evidence="1">
    <name type="scientific">Woronichinia naegeliana WA131</name>
    <dbReference type="NCBI Taxonomy" id="2824559"/>
    <lineage>
        <taxon>Bacteria</taxon>
        <taxon>Bacillati</taxon>
        <taxon>Cyanobacteriota</taxon>
        <taxon>Cyanophyceae</taxon>
        <taxon>Synechococcales</taxon>
        <taxon>Coelosphaeriaceae</taxon>
        <taxon>Woronichinia</taxon>
    </lineage>
</organism>
<dbReference type="Proteomes" id="UP001065613">
    <property type="component" value="Chromosome"/>
</dbReference>
<protein>
    <submittedName>
        <fullName evidence="1">Uncharacterized protein</fullName>
    </submittedName>
</protein>
<accession>A0A977KSE9</accession>
<dbReference type="EMBL" id="CP073041">
    <property type="protein sequence ID" value="UXE58879.1"/>
    <property type="molecule type" value="Genomic_DNA"/>
</dbReference>
<dbReference type="KEGG" id="wna:KA717_23105"/>
<name>A0A977KSE9_9CYAN</name>